<feature type="binding site" evidence="14 15">
    <location>
        <position position="94"/>
    </location>
    <ligand>
        <name>a divalent metal cation</name>
        <dbReference type="ChEBI" id="CHEBI:60240"/>
    </ligand>
</feature>
<keyword evidence="12 14" id="KW-0378">Hydrolase</keyword>
<dbReference type="GO" id="GO:0003723">
    <property type="term" value="F:RNA binding"/>
    <property type="evidence" value="ECO:0007669"/>
    <property type="project" value="UniProtKB-UniRule"/>
</dbReference>
<evidence type="ECO:0000256" key="9">
    <source>
        <dbReference type="ARBA" id="ARBA00022722"/>
    </source>
</evidence>
<comment type="catalytic activity">
    <reaction evidence="1 14 15 16">
        <text>Endonucleolytic cleavage to 5'-phosphomonoester.</text>
        <dbReference type="EC" id="3.1.26.4"/>
    </reaction>
</comment>
<gene>
    <name evidence="14" type="primary">rnhB</name>
    <name evidence="18" type="ORF">HELGO_WM2662</name>
</gene>
<dbReference type="GO" id="GO:0043137">
    <property type="term" value="P:DNA replication, removal of RNA primer"/>
    <property type="evidence" value="ECO:0007669"/>
    <property type="project" value="TreeGrafter"/>
</dbReference>
<evidence type="ECO:0000256" key="7">
    <source>
        <dbReference type="ARBA" id="ARBA00019179"/>
    </source>
</evidence>
<evidence type="ECO:0000256" key="12">
    <source>
        <dbReference type="ARBA" id="ARBA00022801"/>
    </source>
</evidence>
<proteinExistence type="inferred from homology"/>
<evidence type="ECO:0000256" key="16">
    <source>
        <dbReference type="RuleBase" id="RU003515"/>
    </source>
</evidence>
<dbReference type="EC" id="3.1.26.4" evidence="6 14"/>
<dbReference type="AlphaFoldDB" id="A0A6S6SEH0"/>
<comment type="similarity">
    <text evidence="5 14 16">Belongs to the RNase HII family.</text>
</comment>
<dbReference type="EMBL" id="CACVAW010000010">
    <property type="protein sequence ID" value="CAA6803394.1"/>
    <property type="molecule type" value="Genomic_DNA"/>
</dbReference>
<evidence type="ECO:0000256" key="5">
    <source>
        <dbReference type="ARBA" id="ARBA00007383"/>
    </source>
</evidence>
<dbReference type="Gene3D" id="3.30.420.10">
    <property type="entry name" value="Ribonuclease H-like superfamily/Ribonuclease H"/>
    <property type="match status" value="1"/>
</dbReference>
<evidence type="ECO:0000256" key="15">
    <source>
        <dbReference type="PROSITE-ProRule" id="PRU01319"/>
    </source>
</evidence>
<evidence type="ECO:0000256" key="2">
    <source>
        <dbReference type="ARBA" id="ARBA00001946"/>
    </source>
</evidence>
<comment type="cofactor">
    <cofactor evidence="2">
        <name>Mg(2+)</name>
        <dbReference type="ChEBI" id="CHEBI:18420"/>
    </cofactor>
</comment>
<dbReference type="GO" id="GO:0005737">
    <property type="term" value="C:cytoplasm"/>
    <property type="evidence" value="ECO:0007669"/>
    <property type="project" value="UniProtKB-SubCell"/>
</dbReference>
<feature type="binding site" evidence="14 15">
    <location>
        <position position="8"/>
    </location>
    <ligand>
        <name>a divalent metal cation</name>
        <dbReference type="ChEBI" id="CHEBI:60240"/>
    </ligand>
</feature>
<evidence type="ECO:0000256" key="1">
    <source>
        <dbReference type="ARBA" id="ARBA00000077"/>
    </source>
</evidence>
<dbReference type="GO" id="GO:0004523">
    <property type="term" value="F:RNA-DNA hybrid ribonuclease activity"/>
    <property type="evidence" value="ECO:0007669"/>
    <property type="project" value="UniProtKB-UniRule"/>
</dbReference>
<dbReference type="Pfam" id="PF01351">
    <property type="entry name" value="RNase_HII"/>
    <property type="match status" value="1"/>
</dbReference>
<dbReference type="PROSITE" id="PS51975">
    <property type="entry name" value="RNASE_H_2"/>
    <property type="match status" value="1"/>
</dbReference>
<keyword evidence="11 14" id="KW-0255">Endonuclease</keyword>
<evidence type="ECO:0000256" key="4">
    <source>
        <dbReference type="ARBA" id="ARBA00004496"/>
    </source>
</evidence>
<name>A0A6S6SEH0_9BACT</name>
<dbReference type="InterPro" id="IPR036397">
    <property type="entry name" value="RNaseH_sf"/>
</dbReference>
<dbReference type="SUPFAM" id="SSF53098">
    <property type="entry name" value="Ribonuclease H-like"/>
    <property type="match status" value="1"/>
</dbReference>
<evidence type="ECO:0000256" key="11">
    <source>
        <dbReference type="ARBA" id="ARBA00022759"/>
    </source>
</evidence>
<dbReference type="InterPro" id="IPR001352">
    <property type="entry name" value="RNase_HII/HIII"/>
</dbReference>
<feature type="domain" description="RNase H type-2" evidence="17">
    <location>
        <begin position="1"/>
        <end position="179"/>
    </location>
</feature>
<keyword evidence="9 14" id="KW-0540">Nuclease</keyword>
<keyword evidence="8 14" id="KW-0963">Cytoplasm</keyword>
<dbReference type="InterPro" id="IPR012337">
    <property type="entry name" value="RNaseH-like_sf"/>
</dbReference>
<comment type="subcellular location">
    <subcellularLocation>
        <location evidence="4 14">Cytoplasm</location>
    </subcellularLocation>
</comment>
<dbReference type="CDD" id="cd07182">
    <property type="entry name" value="RNase_HII_bacteria_HII_like"/>
    <property type="match status" value="1"/>
</dbReference>
<evidence type="ECO:0000313" key="18">
    <source>
        <dbReference type="EMBL" id="CAA6803394.1"/>
    </source>
</evidence>
<organism evidence="18">
    <name type="scientific">uncultured Campylobacterales bacterium</name>
    <dbReference type="NCBI Taxonomy" id="352960"/>
    <lineage>
        <taxon>Bacteria</taxon>
        <taxon>Pseudomonadati</taxon>
        <taxon>Campylobacterota</taxon>
        <taxon>Epsilonproteobacteria</taxon>
        <taxon>Campylobacterales</taxon>
        <taxon>environmental samples</taxon>
    </lineage>
</organism>
<dbReference type="GO" id="GO:0006298">
    <property type="term" value="P:mismatch repair"/>
    <property type="evidence" value="ECO:0007669"/>
    <property type="project" value="TreeGrafter"/>
</dbReference>
<evidence type="ECO:0000256" key="13">
    <source>
        <dbReference type="ARBA" id="ARBA00023211"/>
    </source>
</evidence>
<keyword evidence="13 14" id="KW-0464">Manganese</keyword>
<dbReference type="PANTHER" id="PTHR10954:SF18">
    <property type="entry name" value="RIBONUCLEASE HII"/>
    <property type="match status" value="1"/>
</dbReference>
<reference evidence="18" key="1">
    <citation type="submission" date="2020-01" db="EMBL/GenBank/DDBJ databases">
        <authorList>
            <person name="Meier V. D."/>
            <person name="Meier V D."/>
        </authorList>
    </citation>
    <scope>NUCLEOTIDE SEQUENCE</scope>
    <source>
        <strain evidence="18">HLG_WM_MAG_12</strain>
    </source>
</reference>
<evidence type="ECO:0000256" key="10">
    <source>
        <dbReference type="ARBA" id="ARBA00022723"/>
    </source>
</evidence>
<evidence type="ECO:0000256" key="8">
    <source>
        <dbReference type="ARBA" id="ARBA00022490"/>
    </source>
</evidence>
<evidence type="ECO:0000256" key="14">
    <source>
        <dbReference type="HAMAP-Rule" id="MF_00052"/>
    </source>
</evidence>
<feature type="binding site" evidence="14 15">
    <location>
        <position position="7"/>
    </location>
    <ligand>
        <name>a divalent metal cation</name>
        <dbReference type="ChEBI" id="CHEBI:60240"/>
    </ligand>
</feature>
<evidence type="ECO:0000256" key="6">
    <source>
        <dbReference type="ARBA" id="ARBA00012180"/>
    </source>
</evidence>
<comment type="function">
    <text evidence="3 14 16">Endonuclease that specifically degrades the RNA of RNA-DNA hybrids.</text>
</comment>
<comment type="cofactor">
    <cofactor evidence="14 15">
        <name>Mn(2+)</name>
        <dbReference type="ChEBI" id="CHEBI:29035"/>
    </cofactor>
    <cofactor evidence="14 15">
        <name>Mg(2+)</name>
        <dbReference type="ChEBI" id="CHEBI:18420"/>
    </cofactor>
    <text evidence="14 15">Manganese or magnesium. Binds 1 divalent metal ion per monomer in the absence of substrate. May bind a second metal ion after substrate binding.</text>
</comment>
<protein>
    <recommendedName>
        <fullName evidence="7 14">Ribonuclease HII</fullName>
        <shortName evidence="14">RNase HII</shortName>
        <ecNumber evidence="6 14">3.1.26.4</ecNumber>
    </recommendedName>
</protein>
<dbReference type="GO" id="GO:0032299">
    <property type="term" value="C:ribonuclease H2 complex"/>
    <property type="evidence" value="ECO:0007669"/>
    <property type="project" value="TreeGrafter"/>
</dbReference>
<dbReference type="InterPro" id="IPR024567">
    <property type="entry name" value="RNase_HII/HIII_dom"/>
</dbReference>
<dbReference type="NCBIfam" id="NF000595">
    <property type="entry name" value="PRK00015.1-3"/>
    <property type="match status" value="1"/>
</dbReference>
<dbReference type="HAMAP" id="MF_00052_B">
    <property type="entry name" value="RNase_HII_B"/>
    <property type="match status" value="1"/>
</dbReference>
<dbReference type="PANTHER" id="PTHR10954">
    <property type="entry name" value="RIBONUCLEASE H2 SUBUNIT A"/>
    <property type="match status" value="1"/>
</dbReference>
<accession>A0A6S6SEH0</accession>
<dbReference type="InterPro" id="IPR022898">
    <property type="entry name" value="RNase_HII"/>
</dbReference>
<keyword evidence="10 14" id="KW-0479">Metal-binding</keyword>
<sequence>MKLCGIDEAGRGPLAGPLVFAGVVLSKPIDGLADSKKLSQKKREFFYEEIIQNSIYKIIFTNSAKIDKDGLSSCISNSLEELKEFFLDYDILFDGNSNYKVEGIRTLIKADTLIAEVSAASILAKVSRDRYMTKVDDSYPEYGFAKHKGYGTKMHRDAILKYGVCPLHRMSFLKNILVL</sequence>
<evidence type="ECO:0000259" key="17">
    <source>
        <dbReference type="PROSITE" id="PS51975"/>
    </source>
</evidence>
<dbReference type="GO" id="GO:0030145">
    <property type="term" value="F:manganese ion binding"/>
    <property type="evidence" value="ECO:0007669"/>
    <property type="project" value="UniProtKB-UniRule"/>
</dbReference>
<evidence type="ECO:0000256" key="3">
    <source>
        <dbReference type="ARBA" id="ARBA00004065"/>
    </source>
</evidence>